<dbReference type="GO" id="GO:0032993">
    <property type="term" value="C:protein-DNA complex"/>
    <property type="evidence" value="ECO:0007669"/>
    <property type="project" value="TreeGrafter"/>
</dbReference>
<dbReference type="InterPro" id="IPR011006">
    <property type="entry name" value="CheY-like_superfamily"/>
</dbReference>
<feature type="domain" description="Response regulatory" evidence="6">
    <location>
        <begin position="4"/>
        <end position="118"/>
    </location>
</feature>
<dbReference type="SMART" id="SM00448">
    <property type="entry name" value="REC"/>
    <property type="match status" value="1"/>
</dbReference>
<dbReference type="InterPro" id="IPR036388">
    <property type="entry name" value="WH-like_DNA-bd_sf"/>
</dbReference>
<dbReference type="CDD" id="cd17574">
    <property type="entry name" value="REC_OmpR"/>
    <property type="match status" value="1"/>
</dbReference>
<accession>A0A6J6U5W9</accession>
<dbReference type="PROSITE" id="PS51755">
    <property type="entry name" value="OMPR_PHOB"/>
    <property type="match status" value="1"/>
</dbReference>
<evidence type="ECO:0000256" key="5">
    <source>
        <dbReference type="ARBA" id="ARBA00023163"/>
    </source>
</evidence>
<dbReference type="Gene3D" id="1.10.10.10">
    <property type="entry name" value="Winged helix-like DNA-binding domain superfamily/Winged helix DNA-binding domain"/>
    <property type="match status" value="1"/>
</dbReference>
<dbReference type="GO" id="GO:0000976">
    <property type="term" value="F:transcription cis-regulatory region binding"/>
    <property type="evidence" value="ECO:0007669"/>
    <property type="project" value="TreeGrafter"/>
</dbReference>
<dbReference type="PANTHER" id="PTHR48111">
    <property type="entry name" value="REGULATOR OF RPOS"/>
    <property type="match status" value="1"/>
</dbReference>
<dbReference type="AlphaFoldDB" id="A0A6J6U5W9"/>
<protein>
    <submittedName>
        <fullName evidence="8">Unannotated protein</fullName>
    </submittedName>
</protein>
<dbReference type="InterPro" id="IPR039420">
    <property type="entry name" value="WalR-like"/>
</dbReference>
<dbReference type="Gene3D" id="6.10.250.690">
    <property type="match status" value="1"/>
</dbReference>
<sequence length="232" mass="25663">MTGTILVVDDEPAVNDLICDALRLAGYRTTSAAHGMAALRLLREAPVDLVVLDINMPNVDGFEVLTRMRESGDQTPVIILTARQDRDDTKTGFELGADDFVKKPFGIEELTLRVKAVLRRAKGDEPATALRIGAIELDLDRHAVTCNGDIIELSATEFRLLQVLMEEANRVLSKAQLLRRVWGIDDGLETTVVETYISYLRKKLGPSLSIRTVRGVGYQLTSDRSNRDAAQQ</sequence>
<keyword evidence="1" id="KW-0597">Phosphoprotein</keyword>
<keyword evidence="3" id="KW-0805">Transcription regulation</keyword>
<organism evidence="8">
    <name type="scientific">freshwater metagenome</name>
    <dbReference type="NCBI Taxonomy" id="449393"/>
    <lineage>
        <taxon>unclassified sequences</taxon>
        <taxon>metagenomes</taxon>
        <taxon>ecological metagenomes</taxon>
    </lineage>
</organism>
<dbReference type="InterPro" id="IPR001867">
    <property type="entry name" value="OmpR/PhoB-type_DNA-bd"/>
</dbReference>
<dbReference type="PROSITE" id="PS50110">
    <property type="entry name" value="RESPONSE_REGULATORY"/>
    <property type="match status" value="1"/>
</dbReference>
<dbReference type="GO" id="GO:0005829">
    <property type="term" value="C:cytosol"/>
    <property type="evidence" value="ECO:0007669"/>
    <property type="project" value="TreeGrafter"/>
</dbReference>
<dbReference type="SUPFAM" id="SSF52172">
    <property type="entry name" value="CheY-like"/>
    <property type="match status" value="1"/>
</dbReference>
<keyword evidence="4" id="KW-0238">DNA-binding</keyword>
<dbReference type="GO" id="GO:0000156">
    <property type="term" value="F:phosphorelay response regulator activity"/>
    <property type="evidence" value="ECO:0007669"/>
    <property type="project" value="TreeGrafter"/>
</dbReference>
<gene>
    <name evidence="8" type="ORF">UFOPK2810_01003</name>
</gene>
<dbReference type="Pfam" id="PF00072">
    <property type="entry name" value="Response_reg"/>
    <property type="match status" value="1"/>
</dbReference>
<feature type="domain" description="OmpR/PhoB-type" evidence="7">
    <location>
        <begin position="127"/>
        <end position="222"/>
    </location>
</feature>
<dbReference type="InterPro" id="IPR001789">
    <property type="entry name" value="Sig_transdc_resp-reg_receiver"/>
</dbReference>
<keyword evidence="2" id="KW-0902">Two-component regulatory system</keyword>
<keyword evidence="5" id="KW-0804">Transcription</keyword>
<dbReference type="Pfam" id="PF00486">
    <property type="entry name" value="Trans_reg_C"/>
    <property type="match status" value="1"/>
</dbReference>
<evidence type="ECO:0000256" key="2">
    <source>
        <dbReference type="ARBA" id="ARBA00023012"/>
    </source>
</evidence>
<dbReference type="GO" id="GO:0006355">
    <property type="term" value="P:regulation of DNA-templated transcription"/>
    <property type="evidence" value="ECO:0007669"/>
    <property type="project" value="InterPro"/>
</dbReference>
<dbReference type="Gene3D" id="3.40.50.2300">
    <property type="match status" value="1"/>
</dbReference>
<dbReference type="SMART" id="SM00862">
    <property type="entry name" value="Trans_reg_C"/>
    <property type="match status" value="1"/>
</dbReference>
<dbReference type="EMBL" id="CAEZYZ010000162">
    <property type="protein sequence ID" value="CAB4754658.1"/>
    <property type="molecule type" value="Genomic_DNA"/>
</dbReference>
<dbReference type="FunFam" id="3.40.50.2300:FF:000001">
    <property type="entry name" value="DNA-binding response regulator PhoB"/>
    <property type="match status" value="1"/>
</dbReference>
<evidence type="ECO:0000256" key="3">
    <source>
        <dbReference type="ARBA" id="ARBA00023015"/>
    </source>
</evidence>
<evidence type="ECO:0000313" key="8">
    <source>
        <dbReference type="EMBL" id="CAB4754658.1"/>
    </source>
</evidence>
<dbReference type="CDD" id="cd00383">
    <property type="entry name" value="trans_reg_C"/>
    <property type="match status" value="1"/>
</dbReference>
<evidence type="ECO:0000256" key="1">
    <source>
        <dbReference type="ARBA" id="ARBA00022553"/>
    </source>
</evidence>
<evidence type="ECO:0000256" key="4">
    <source>
        <dbReference type="ARBA" id="ARBA00023125"/>
    </source>
</evidence>
<dbReference type="PANTHER" id="PTHR48111:SF1">
    <property type="entry name" value="TWO-COMPONENT RESPONSE REGULATOR ORR33"/>
    <property type="match status" value="1"/>
</dbReference>
<name>A0A6J6U5W9_9ZZZZ</name>
<reference evidence="8" key="1">
    <citation type="submission" date="2020-05" db="EMBL/GenBank/DDBJ databases">
        <authorList>
            <person name="Chiriac C."/>
            <person name="Salcher M."/>
            <person name="Ghai R."/>
            <person name="Kavagutti S V."/>
        </authorList>
    </citation>
    <scope>NUCLEOTIDE SEQUENCE</scope>
</reference>
<evidence type="ECO:0000259" key="6">
    <source>
        <dbReference type="PROSITE" id="PS50110"/>
    </source>
</evidence>
<evidence type="ECO:0000259" key="7">
    <source>
        <dbReference type="PROSITE" id="PS51755"/>
    </source>
</evidence>
<proteinExistence type="predicted"/>